<evidence type="ECO:0000313" key="3">
    <source>
        <dbReference type="Proteomes" id="UP001057877"/>
    </source>
</evidence>
<dbReference type="Proteomes" id="UP001057877">
    <property type="component" value="Chromosome"/>
</dbReference>
<dbReference type="Pfam" id="PF08858">
    <property type="entry name" value="IDEAL"/>
    <property type="match status" value="1"/>
</dbReference>
<reference evidence="2" key="1">
    <citation type="submission" date="2022-01" db="EMBL/GenBank/DDBJ databases">
        <title>Paenibacillus spongiae sp. nov., isolated from marine sponge.</title>
        <authorList>
            <person name="Li Z."/>
            <person name="Zhang M."/>
        </authorList>
    </citation>
    <scope>NUCLEOTIDE SEQUENCE</scope>
    <source>
        <strain evidence="2">PHS-Z3</strain>
    </source>
</reference>
<organism evidence="2 3">
    <name type="scientific">Paenibacillus spongiae</name>
    <dbReference type="NCBI Taxonomy" id="2909671"/>
    <lineage>
        <taxon>Bacteria</taxon>
        <taxon>Bacillati</taxon>
        <taxon>Bacillota</taxon>
        <taxon>Bacilli</taxon>
        <taxon>Bacillales</taxon>
        <taxon>Paenibacillaceae</taxon>
        <taxon>Paenibacillus</taxon>
    </lineage>
</organism>
<evidence type="ECO:0000259" key="1">
    <source>
        <dbReference type="Pfam" id="PF08858"/>
    </source>
</evidence>
<gene>
    <name evidence="2" type="ORF">L1F29_06925</name>
</gene>
<dbReference type="RefSeq" id="WP_258387609.1">
    <property type="nucleotide sequence ID" value="NZ_CP091430.1"/>
</dbReference>
<proteinExistence type="predicted"/>
<name>A0ABY5SC83_9BACL</name>
<accession>A0ABY5SC83</accession>
<dbReference type="EMBL" id="CP091430">
    <property type="protein sequence ID" value="UVI31547.1"/>
    <property type="molecule type" value="Genomic_DNA"/>
</dbReference>
<protein>
    <submittedName>
        <fullName evidence="2">IDEAL domain-containing protein</fullName>
    </submittedName>
</protein>
<evidence type="ECO:0000313" key="2">
    <source>
        <dbReference type="EMBL" id="UVI31547.1"/>
    </source>
</evidence>
<sequence length="125" mass="14112">MRIEISDWVQGKTRDGQLIRGFIESVDSLQAIVKVYVVQSDNEDAIGTRVSVREQWLKKLPELAMEDAPSIQNLIDLALSTKDEAWFMELSEKQRAIQAPADKTIDAPPIYTAYTNRLGMSGTRE</sequence>
<feature type="domain" description="IDEAL" evidence="1">
    <location>
        <begin position="71"/>
        <end position="93"/>
    </location>
</feature>
<dbReference type="InterPro" id="IPR014957">
    <property type="entry name" value="IDEAL_dom"/>
</dbReference>
<keyword evidence="3" id="KW-1185">Reference proteome</keyword>